<dbReference type="STRING" id="436017.A4S306"/>
<evidence type="ECO:0000256" key="1">
    <source>
        <dbReference type="ARBA" id="ARBA00005602"/>
    </source>
</evidence>
<dbReference type="GO" id="GO:0042147">
    <property type="term" value="P:retrograde transport, endosome to Golgi"/>
    <property type="evidence" value="ECO:0007669"/>
    <property type="project" value="TreeGrafter"/>
</dbReference>
<feature type="compositionally biased region" description="Basic and acidic residues" evidence="3">
    <location>
        <begin position="201"/>
        <end position="221"/>
    </location>
</feature>
<dbReference type="KEGG" id="olu:OSTLU_33632"/>
<gene>
    <name evidence="5" type="ORF">OSTLU_33632</name>
</gene>
<evidence type="ECO:0000256" key="2">
    <source>
        <dbReference type="ARBA" id="ARBA00023203"/>
    </source>
</evidence>
<dbReference type="GO" id="GO:0032456">
    <property type="term" value="P:endocytic recycling"/>
    <property type="evidence" value="ECO:0007669"/>
    <property type="project" value="TreeGrafter"/>
</dbReference>
<accession>A4S306</accession>
<dbReference type="GO" id="GO:0005829">
    <property type="term" value="C:cytosol"/>
    <property type="evidence" value="ECO:0007669"/>
    <property type="project" value="GOC"/>
</dbReference>
<dbReference type="PANTHER" id="PTHR23331">
    <property type="entry name" value="CXYORF1"/>
    <property type="match status" value="1"/>
</dbReference>
<proteinExistence type="inferred from homology"/>
<evidence type="ECO:0000313" key="5">
    <source>
        <dbReference type="EMBL" id="ABO97923.1"/>
    </source>
</evidence>
<dbReference type="GO" id="GO:0043015">
    <property type="term" value="F:gamma-tubulin binding"/>
    <property type="evidence" value="ECO:0007669"/>
    <property type="project" value="TreeGrafter"/>
</dbReference>
<dbReference type="AlphaFoldDB" id="A4S306"/>
<evidence type="ECO:0000259" key="4">
    <source>
        <dbReference type="PROSITE" id="PS51082"/>
    </source>
</evidence>
<comment type="similarity">
    <text evidence="1">Belongs to the WASH1 family.</text>
</comment>
<dbReference type="RefSeq" id="XP_001419630.1">
    <property type="nucleotide sequence ID" value="XM_001419593.1"/>
</dbReference>
<feature type="region of interest" description="Disordered" evidence="3">
    <location>
        <begin position="478"/>
        <end position="497"/>
    </location>
</feature>
<feature type="region of interest" description="Disordered" evidence="3">
    <location>
        <begin position="305"/>
        <end position="427"/>
    </location>
</feature>
<feature type="domain" description="WH2" evidence="4">
    <location>
        <begin position="345"/>
        <end position="365"/>
    </location>
</feature>
<dbReference type="PROSITE" id="PS51082">
    <property type="entry name" value="WH2"/>
    <property type="match status" value="2"/>
</dbReference>
<organism evidence="5 6">
    <name type="scientific">Ostreococcus lucimarinus (strain CCE9901)</name>
    <dbReference type="NCBI Taxonomy" id="436017"/>
    <lineage>
        <taxon>Eukaryota</taxon>
        <taxon>Viridiplantae</taxon>
        <taxon>Chlorophyta</taxon>
        <taxon>Mamiellophyceae</taxon>
        <taxon>Mamiellales</taxon>
        <taxon>Bathycoccaceae</taxon>
        <taxon>Ostreococcus</taxon>
    </lineage>
</organism>
<dbReference type="GO" id="GO:0006887">
    <property type="term" value="P:exocytosis"/>
    <property type="evidence" value="ECO:0007669"/>
    <property type="project" value="TreeGrafter"/>
</dbReference>
<dbReference type="InterPro" id="IPR003124">
    <property type="entry name" value="WH2_dom"/>
</dbReference>
<dbReference type="GO" id="GO:0034314">
    <property type="term" value="P:Arp2/3 complex-mediated actin nucleation"/>
    <property type="evidence" value="ECO:0007669"/>
    <property type="project" value="InterPro"/>
</dbReference>
<dbReference type="Proteomes" id="UP000001568">
    <property type="component" value="Chromosome 9"/>
</dbReference>
<feature type="domain" description="WH2" evidence="4">
    <location>
        <begin position="388"/>
        <end position="405"/>
    </location>
</feature>
<dbReference type="EMBL" id="CP000589">
    <property type="protein sequence ID" value="ABO97923.1"/>
    <property type="molecule type" value="Genomic_DNA"/>
</dbReference>
<dbReference type="OrthoDB" id="307871at2759"/>
<evidence type="ECO:0000313" key="6">
    <source>
        <dbReference type="Proteomes" id="UP000001568"/>
    </source>
</evidence>
<dbReference type="GO" id="GO:0003779">
    <property type="term" value="F:actin binding"/>
    <property type="evidence" value="ECO:0007669"/>
    <property type="project" value="UniProtKB-KW"/>
</dbReference>
<dbReference type="GO" id="GO:0043014">
    <property type="term" value="F:alpha-tubulin binding"/>
    <property type="evidence" value="ECO:0007669"/>
    <property type="project" value="InterPro"/>
</dbReference>
<dbReference type="GO" id="GO:0005769">
    <property type="term" value="C:early endosome"/>
    <property type="evidence" value="ECO:0007669"/>
    <property type="project" value="InterPro"/>
</dbReference>
<feature type="region of interest" description="Disordered" evidence="3">
    <location>
        <begin position="197"/>
        <end position="221"/>
    </location>
</feature>
<dbReference type="GeneID" id="5003897"/>
<dbReference type="Gramene" id="ABO97923">
    <property type="protein sequence ID" value="ABO97923"/>
    <property type="gene ID" value="OSTLU_33632"/>
</dbReference>
<feature type="compositionally biased region" description="Pro residues" evidence="3">
    <location>
        <begin position="305"/>
        <end position="322"/>
    </location>
</feature>
<dbReference type="InterPro" id="IPR028290">
    <property type="entry name" value="WASH1"/>
</dbReference>
<dbReference type="HOGENOM" id="CLU_549079_0_0_1"/>
<keyword evidence="6" id="KW-1185">Reference proteome</keyword>
<dbReference type="InterPro" id="IPR021854">
    <property type="entry name" value="WASH1_WAHD"/>
</dbReference>
<feature type="compositionally biased region" description="Acidic residues" evidence="3">
    <location>
        <begin position="483"/>
        <end position="497"/>
    </location>
</feature>
<evidence type="ECO:0000256" key="3">
    <source>
        <dbReference type="SAM" id="MobiDB-lite"/>
    </source>
</evidence>
<dbReference type="Pfam" id="PF11945">
    <property type="entry name" value="WASH_WAHD"/>
    <property type="match status" value="1"/>
</dbReference>
<protein>
    <recommendedName>
        <fullName evidence="4">WH2 domain-containing protein</fullName>
    </recommendedName>
</protein>
<dbReference type="GO" id="GO:0055037">
    <property type="term" value="C:recycling endosome"/>
    <property type="evidence" value="ECO:0007669"/>
    <property type="project" value="TreeGrafter"/>
</dbReference>
<reference evidence="5 6" key="1">
    <citation type="journal article" date="2007" name="Proc. Natl. Acad. Sci. U.S.A.">
        <title>The tiny eukaryote Ostreococcus provides genomic insights into the paradox of plankton speciation.</title>
        <authorList>
            <person name="Palenik B."/>
            <person name="Grimwood J."/>
            <person name="Aerts A."/>
            <person name="Rouze P."/>
            <person name="Salamov A."/>
            <person name="Putnam N."/>
            <person name="Dupont C."/>
            <person name="Jorgensen R."/>
            <person name="Derelle E."/>
            <person name="Rombauts S."/>
            <person name="Zhou K."/>
            <person name="Otillar R."/>
            <person name="Merchant S.S."/>
            <person name="Podell S."/>
            <person name="Gaasterland T."/>
            <person name="Napoli C."/>
            <person name="Gendler K."/>
            <person name="Manuell A."/>
            <person name="Tai V."/>
            <person name="Vallon O."/>
            <person name="Piganeau G."/>
            <person name="Jancek S."/>
            <person name="Heijde M."/>
            <person name="Jabbari K."/>
            <person name="Bowler C."/>
            <person name="Lohr M."/>
            <person name="Robbens S."/>
            <person name="Werner G."/>
            <person name="Dubchak I."/>
            <person name="Pazour G.J."/>
            <person name="Ren Q."/>
            <person name="Paulsen I."/>
            <person name="Delwiche C."/>
            <person name="Schmutz J."/>
            <person name="Rokhsar D."/>
            <person name="Van de Peer Y."/>
            <person name="Moreau H."/>
            <person name="Grigoriev I.V."/>
        </authorList>
    </citation>
    <scope>NUCLEOTIDE SEQUENCE [LARGE SCALE GENOMIC DNA]</scope>
    <source>
        <strain evidence="5 6">CCE9901</strain>
    </source>
</reference>
<keyword evidence="2" id="KW-0009">Actin-binding</keyword>
<dbReference type="PANTHER" id="PTHR23331:SF1">
    <property type="entry name" value="WASH COMPLEX SUBUNIT 1"/>
    <property type="match status" value="1"/>
</dbReference>
<sequence>MRDRAREIRLVTLGLSPRDTHARCVDLARELDDAVRDVTARIDARATAHANALATLRRRIEHLRARVRDVGSSSSARTVMHAARYPMGARNGDVERMFGTSAPTTAASAAEDEGDAERKMMEELLAIERQTVHREMTAEMFYASETRESASGRARVVSGRDGLGTLPASLESLNECLLFNSDVNPYVEYALVDNLMDGEDDGGRGDEDGEDEGTREGGEYEDDWKNLAEAPKSMQNALYDSMQATQFGFRPTMGAMPSLDLPTSLPSLRYAADISWSGATKTAAPIAPSSTATPLPDVVVTPSVLAPPPPLPPTPPPPPPLPRENLHASAPPAQLPPGANVGDGGRSALMDAIRNKDNKSRLRKRGSAAPSADAAPPPPRGAPMEPDLRGALMDAIRAKPMLKSSSRPELSDGDPPAAAPPAPPRQMSMMEELANSLGRRRSAIVASGDHDVREKVIETTTQRPSGIVGLGDFIKAKESATNCDEDQDDDVSDWDSD</sequence>
<name>A4S306_OSTLU</name>
<dbReference type="GO" id="GO:0071203">
    <property type="term" value="C:WASH complex"/>
    <property type="evidence" value="ECO:0007669"/>
    <property type="project" value="InterPro"/>
</dbReference>